<feature type="compositionally biased region" description="Basic and acidic residues" evidence="1">
    <location>
        <begin position="199"/>
        <end position="211"/>
    </location>
</feature>
<gene>
    <name evidence="2" type="ORF">F9L07_07455</name>
</gene>
<accession>A0A7J5E0F8</accession>
<comment type="caution">
    <text evidence="2">The sequence shown here is derived from an EMBL/GenBank/DDBJ whole genome shotgun (WGS) entry which is preliminary data.</text>
</comment>
<organism evidence="2 3">
    <name type="scientific">Nocardioides simplex</name>
    <name type="common">Arthrobacter simplex</name>
    <dbReference type="NCBI Taxonomy" id="2045"/>
    <lineage>
        <taxon>Bacteria</taxon>
        <taxon>Bacillati</taxon>
        <taxon>Actinomycetota</taxon>
        <taxon>Actinomycetes</taxon>
        <taxon>Propionibacteriales</taxon>
        <taxon>Nocardioidaceae</taxon>
        <taxon>Pimelobacter</taxon>
    </lineage>
</organism>
<protein>
    <submittedName>
        <fullName evidence="2">Uncharacterized protein</fullName>
    </submittedName>
</protein>
<feature type="region of interest" description="Disordered" evidence="1">
    <location>
        <begin position="177"/>
        <end position="226"/>
    </location>
</feature>
<evidence type="ECO:0000256" key="1">
    <source>
        <dbReference type="SAM" id="MobiDB-lite"/>
    </source>
</evidence>
<sequence length="226" mass="23695">MAGHIKHGPDRHRHPGLGQPLADLLGADRGLVPPADRVGAGPEQCRLRDVHVEHGPAARRALRAEIEREVVAGEVAEGLGAAHVQARLVPEPAEQGGAAADRLVEVRTVGGVEEPVDAHQSVGVGRADLDVAVVARRRPLGLIAGGVEPDHCLGDQPLELGPADSGGVEQLPVHERGGLRAERPGGLRDPFSAPGRQTASDHRGVDLREAPRTLQHPADVHPTAIR</sequence>
<feature type="region of interest" description="Disordered" evidence="1">
    <location>
        <begin position="1"/>
        <end position="28"/>
    </location>
</feature>
<feature type="compositionally biased region" description="Basic residues" evidence="1">
    <location>
        <begin position="1"/>
        <end position="15"/>
    </location>
</feature>
<dbReference type="EMBL" id="WBVM01000001">
    <property type="protein sequence ID" value="KAB2811689.1"/>
    <property type="molecule type" value="Genomic_DNA"/>
</dbReference>
<feature type="compositionally biased region" description="Basic and acidic residues" evidence="1">
    <location>
        <begin position="177"/>
        <end position="186"/>
    </location>
</feature>
<proteinExistence type="predicted"/>
<evidence type="ECO:0000313" key="3">
    <source>
        <dbReference type="Proteomes" id="UP000449906"/>
    </source>
</evidence>
<dbReference type="AlphaFoldDB" id="A0A7J5E0F8"/>
<name>A0A7J5E0F8_NOCSI</name>
<reference evidence="2 3" key="1">
    <citation type="submission" date="2019-09" db="EMBL/GenBank/DDBJ databases">
        <title>Pimelobacter sp. isolated from Paulinella.</title>
        <authorList>
            <person name="Jeong S.E."/>
        </authorList>
    </citation>
    <scope>NUCLEOTIDE SEQUENCE [LARGE SCALE GENOMIC DNA]</scope>
    <source>
        <strain evidence="2 3">Pch-N</strain>
    </source>
</reference>
<evidence type="ECO:0000313" key="2">
    <source>
        <dbReference type="EMBL" id="KAB2811689.1"/>
    </source>
</evidence>
<dbReference type="Proteomes" id="UP000449906">
    <property type="component" value="Unassembled WGS sequence"/>
</dbReference>